<organism evidence="4 5">
    <name type="scientific">Faecalibacterium faecis</name>
    <dbReference type="NCBI Taxonomy" id="3133157"/>
    <lineage>
        <taxon>Bacteria</taxon>
        <taxon>Bacillati</taxon>
        <taxon>Bacillota</taxon>
        <taxon>Clostridia</taxon>
        <taxon>Eubacteriales</taxon>
        <taxon>Oscillospiraceae</taxon>
        <taxon>Faecalibacterium</taxon>
    </lineage>
</organism>
<dbReference type="Pfam" id="PF13408">
    <property type="entry name" value="Zn_ribbon_recom"/>
    <property type="match status" value="1"/>
</dbReference>
<feature type="coiled-coil region" evidence="1">
    <location>
        <begin position="357"/>
        <end position="411"/>
    </location>
</feature>
<accession>A0ABV1BLB5</accession>
<dbReference type="Gene3D" id="3.90.1750.20">
    <property type="entry name" value="Putative Large Serine Recombinase, Chain B, Domain 2"/>
    <property type="match status" value="1"/>
</dbReference>
<dbReference type="Pfam" id="PF00239">
    <property type="entry name" value="Resolvase"/>
    <property type="match status" value="1"/>
</dbReference>
<dbReference type="SUPFAM" id="SSF53041">
    <property type="entry name" value="Resolvase-like"/>
    <property type="match status" value="1"/>
</dbReference>
<keyword evidence="1" id="KW-0175">Coiled coil</keyword>
<dbReference type="Pfam" id="PF07508">
    <property type="entry name" value="Recombinase"/>
    <property type="match status" value="1"/>
</dbReference>
<dbReference type="InterPro" id="IPR025827">
    <property type="entry name" value="Zn_ribbon_recom_dom"/>
</dbReference>
<dbReference type="InterPro" id="IPR036162">
    <property type="entry name" value="Resolvase-like_N_sf"/>
</dbReference>
<dbReference type="SMART" id="SM00857">
    <property type="entry name" value="Resolvase"/>
    <property type="match status" value="1"/>
</dbReference>
<comment type="caution">
    <text evidence="4">The sequence shown here is derived from an EMBL/GenBank/DDBJ whole genome shotgun (WGS) entry which is preliminary data.</text>
</comment>
<dbReference type="InterPro" id="IPR011109">
    <property type="entry name" value="DNA_bind_recombinase_dom"/>
</dbReference>
<evidence type="ECO:0000259" key="2">
    <source>
        <dbReference type="PROSITE" id="PS51736"/>
    </source>
</evidence>
<dbReference type="RefSeq" id="WP_349137536.1">
    <property type="nucleotide sequence ID" value="NZ_JBBMEP010000006.1"/>
</dbReference>
<evidence type="ECO:0000313" key="5">
    <source>
        <dbReference type="Proteomes" id="UP001496146"/>
    </source>
</evidence>
<keyword evidence="5" id="KW-1185">Reference proteome</keyword>
<feature type="domain" description="Resolvase/invertase-type recombinase catalytic" evidence="2">
    <location>
        <begin position="2"/>
        <end position="146"/>
    </location>
</feature>
<sequence>MNAVIYARYSSDNQREESIEGQIRECTAYAERNGITVVRHYIDRALSAKTDNRPDFQQMIRDSNKKLFEIVLVWKFDRFARNRFDSANYKMILKKNNVHLISVMEPIAEGSQGILVETLLEGMAEYYSAELSEKVIRGQTENALKGKCTGGTGTIGYKIDEEKFYRIDPLVAPFVLEAFQRYDNGEKIVEILNYLNEKGVRNMLGGKLTCSSMNTMLKNRRYIGELSFRDTVVPDAIPAIVPKDLFDRVQKRLEKNKRAPARGKADEEYLLTTKLFCGKCGALMFGESGTSATGRTYYYYKCATAKRRKGCNKKTVQKDWLESLVVQETMKLIQDDAMIERIVQLVMDFQNQENTTIPLLEKQLREVDRKLDNLMKAIEEGLFTRTTKERLDALEAQKDELTAKIADEKLRKPSFNADFIRFWLMKFRKFDISQQKQRKALIEIFVNAIFLYDDRMLITFNYKDGSQTIRFEDALTAAEAVGNSSDLSSSARYDKKPR</sequence>
<protein>
    <submittedName>
        <fullName evidence="4">Recombinase family protein</fullName>
    </submittedName>
</protein>
<evidence type="ECO:0000256" key="1">
    <source>
        <dbReference type="SAM" id="Coils"/>
    </source>
</evidence>
<dbReference type="InterPro" id="IPR006119">
    <property type="entry name" value="Resolv_N"/>
</dbReference>
<dbReference type="Proteomes" id="UP001496146">
    <property type="component" value="Unassembled WGS sequence"/>
</dbReference>
<evidence type="ECO:0000313" key="4">
    <source>
        <dbReference type="EMBL" id="MEQ2376562.1"/>
    </source>
</evidence>
<dbReference type="PANTHER" id="PTHR30461:SF23">
    <property type="entry name" value="DNA RECOMBINASE-RELATED"/>
    <property type="match status" value="1"/>
</dbReference>
<dbReference type="InterPro" id="IPR038109">
    <property type="entry name" value="DNA_bind_recomb_sf"/>
</dbReference>
<dbReference type="EMBL" id="JBBMEP010000006">
    <property type="protein sequence ID" value="MEQ2376562.1"/>
    <property type="molecule type" value="Genomic_DNA"/>
</dbReference>
<dbReference type="Gene3D" id="3.40.50.1390">
    <property type="entry name" value="Resolvase, N-terminal catalytic domain"/>
    <property type="match status" value="1"/>
</dbReference>
<dbReference type="PROSITE" id="PS51737">
    <property type="entry name" value="RECOMBINASE_DNA_BIND"/>
    <property type="match status" value="1"/>
</dbReference>
<evidence type="ECO:0000259" key="3">
    <source>
        <dbReference type="PROSITE" id="PS51737"/>
    </source>
</evidence>
<feature type="domain" description="Recombinase" evidence="3">
    <location>
        <begin position="154"/>
        <end position="259"/>
    </location>
</feature>
<reference evidence="4 5" key="1">
    <citation type="submission" date="2024-03" db="EMBL/GenBank/DDBJ databases">
        <title>Human intestinal bacterial collection.</title>
        <authorList>
            <person name="Pauvert C."/>
            <person name="Hitch T.C.A."/>
            <person name="Clavel T."/>
        </authorList>
    </citation>
    <scope>NUCLEOTIDE SEQUENCE [LARGE SCALE GENOMIC DNA]</scope>
    <source>
        <strain evidence="4 5">CLA-JM-H7-B</strain>
    </source>
</reference>
<dbReference type="PROSITE" id="PS51736">
    <property type="entry name" value="RECOMBINASES_3"/>
    <property type="match status" value="1"/>
</dbReference>
<dbReference type="CDD" id="cd00338">
    <property type="entry name" value="Ser_Recombinase"/>
    <property type="match status" value="1"/>
</dbReference>
<proteinExistence type="predicted"/>
<dbReference type="InterPro" id="IPR050639">
    <property type="entry name" value="SSR_resolvase"/>
</dbReference>
<gene>
    <name evidence="4" type="ORF">WMO17_04130</name>
</gene>
<dbReference type="PANTHER" id="PTHR30461">
    <property type="entry name" value="DNA-INVERTASE FROM LAMBDOID PROPHAGE"/>
    <property type="match status" value="1"/>
</dbReference>
<name>A0ABV1BLB5_9FIRM</name>